<accession>A0A0W0FB19</accession>
<dbReference type="EMBL" id="LATX01002172">
    <property type="protein sequence ID" value="KTB33486.1"/>
    <property type="molecule type" value="Genomic_DNA"/>
</dbReference>
<comment type="caution">
    <text evidence="1">The sequence shown here is derived from an EMBL/GenBank/DDBJ whole genome shotgun (WGS) entry which is preliminary data.</text>
</comment>
<reference evidence="1 2" key="1">
    <citation type="submission" date="2015-12" db="EMBL/GenBank/DDBJ databases">
        <title>Draft genome sequence of Moniliophthora roreri, the causal agent of frosty pod rot of cacao.</title>
        <authorList>
            <person name="Aime M.C."/>
            <person name="Diaz-Valderrama J.R."/>
            <person name="Kijpornyongpan T."/>
            <person name="Phillips-Mora W."/>
        </authorList>
    </citation>
    <scope>NUCLEOTIDE SEQUENCE [LARGE SCALE GENOMIC DNA]</scope>
    <source>
        <strain evidence="1 2">MCA 2952</strain>
    </source>
</reference>
<dbReference type="AlphaFoldDB" id="A0A0W0FB19"/>
<name>A0A0W0FB19_MONRR</name>
<gene>
    <name evidence="1" type="ORF">WG66_13935</name>
</gene>
<dbReference type="Proteomes" id="UP000054988">
    <property type="component" value="Unassembled WGS sequence"/>
</dbReference>
<sequence>MPPSGILPPQSLLSASQIAALASIPKAPKKHGLDNLLGKIYLQHVSTSQLQAATAAKVAEADWQEKGHSYY</sequence>
<protein>
    <submittedName>
        <fullName evidence="1">Uncharacterized protein</fullName>
    </submittedName>
</protein>
<evidence type="ECO:0000313" key="2">
    <source>
        <dbReference type="Proteomes" id="UP000054988"/>
    </source>
</evidence>
<evidence type="ECO:0000313" key="1">
    <source>
        <dbReference type="EMBL" id="KTB33486.1"/>
    </source>
</evidence>
<proteinExistence type="predicted"/>
<organism evidence="1 2">
    <name type="scientific">Moniliophthora roreri</name>
    <name type="common">Frosty pod rot fungus</name>
    <name type="synonym">Monilia roreri</name>
    <dbReference type="NCBI Taxonomy" id="221103"/>
    <lineage>
        <taxon>Eukaryota</taxon>
        <taxon>Fungi</taxon>
        <taxon>Dikarya</taxon>
        <taxon>Basidiomycota</taxon>
        <taxon>Agaricomycotina</taxon>
        <taxon>Agaricomycetes</taxon>
        <taxon>Agaricomycetidae</taxon>
        <taxon>Agaricales</taxon>
        <taxon>Marasmiineae</taxon>
        <taxon>Marasmiaceae</taxon>
        <taxon>Moniliophthora</taxon>
    </lineage>
</organism>